<dbReference type="Gene3D" id="3.30.460.10">
    <property type="entry name" value="Beta Polymerase, domain 2"/>
    <property type="match status" value="1"/>
</dbReference>
<dbReference type="SUPFAM" id="SSF81301">
    <property type="entry name" value="Nucleotidyltransferase"/>
    <property type="match status" value="1"/>
</dbReference>
<dbReference type="Pfam" id="PF01909">
    <property type="entry name" value="NTP_transf_2"/>
    <property type="match status" value="1"/>
</dbReference>
<dbReference type="EMBL" id="JAQOSK010000014">
    <property type="protein sequence ID" value="MDC2958934.1"/>
    <property type="molecule type" value="Genomic_DNA"/>
</dbReference>
<gene>
    <name evidence="2" type="ORF">PO587_31310</name>
</gene>
<comment type="caution">
    <text evidence="2">The sequence shown here is derived from an EMBL/GenBank/DDBJ whole genome shotgun (WGS) entry which is preliminary data.</text>
</comment>
<dbReference type="InterPro" id="IPR002934">
    <property type="entry name" value="Polymerase_NTP_transf_dom"/>
</dbReference>
<dbReference type="CDD" id="cd05403">
    <property type="entry name" value="NT_KNTase_like"/>
    <property type="match status" value="1"/>
</dbReference>
<evidence type="ECO:0000313" key="3">
    <source>
        <dbReference type="Proteomes" id="UP001221328"/>
    </source>
</evidence>
<protein>
    <submittedName>
        <fullName evidence="2">Nucleotidyltransferase domain-containing protein</fullName>
    </submittedName>
</protein>
<keyword evidence="3" id="KW-1185">Reference proteome</keyword>
<dbReference type="RefSeq" id="WP_272177520.1">
    <property type="nucleotide sequence ID" value="NZ_JAQOSK010000014.1"/>
</dbReference>
<sequence>MAEKVLSKGLDPQGCIEREGSLGRVPHAFRPVVAAARDRLLHVLGARLHSAYLYGSIPRGTARVGRSDLDLLVALREEPADADRDAVRALDEALDAEFPQIDGVGTLLHGRSRLLSDAETYDLGWFVACLCTPLLGEDLAEYLPRYRPDSRLARETNGDLALLLPRWRERVAAADGTETALRPLVRFMSRHLVRTGFTLVMPRWNGWTSDLADMAEIFGAYYPQRAGQMRAAAVRGREPIGDPAVLRSYVDDLGPWLADEYTRVHGVKSPRPD</sequence>
<dbReference type="Proteomes" id="UP001221328">
    <property type="component" value="Unassembled WGS sequence"/>
</dbReference>
<feature type="domain" description="Polymerase nucleotidyl transferase" evidence="1">
    <location>
        <begin position="50"/>
        <end position="80"/>
    </location>
</feature>
<reference evidence="2 3" key="1">
    <citation type="journal article" date="2015" name="Int. J. Syst. Evol. Microbiol.">
        <title>Streptomyces gilvifuscus sp. nov., an actinomycete that produces antibacterial compounds isolated from soil.</title>
        <authorList>
            <person name="Nguyen T.M."/>
            <person name="Kim J."/>
        </authorList>
    </citation>
    <scope>NUCLEOTIDE SEQUENCE [LARGE SCALE GENOMIC DNA]</scope>
    <source>
        <strain evidence="2 3">T113</strain>
    </source>
</reference>
<dbReference type="InterPro" id="IPR043519">
    <property type="entry name" value="NT_sf"/>
</dbReference>
<organism evidence="2 3">
    <name type="scientific">Streptomyces gilvifuscus</name>
    <dbReference type="NCBI Taxonomy" id="1550617"/>
    <lineage>
        <taxon>Bacteria</taxon>
        <taxon>Bacillati</taxon>
        <taxon>Actinomycetota</taxon>
        <taxon>Actinomycetes</taxon>
        <taxon>Kitasatosporales</taxon>
        <taxon>Streptomycetaceae</taxon>
        <taxon>Streptomyces</taxon>
    </lineage>
</organism>
<accession>A0ABT5G296</accession>
<name>A0ABT5G296_9ACTN</name>
<proteinExistence type="predicted"/>
<evidence type="ECO:0000313" key="2">
    <source>
        <dbReference type="EMBL" id="MDC2958934.1"/>
    </source>
</evidence>
<evidence type="ECO:0000259" key="1">
    <source>
        <dbReference type="Pfam" id="PF01909"/>
    </source>
</evidence>